<feature type="domain" description="Tripartite ATP-independent periplasmic transporters DctQ component" evidence="10">
    <location>
        <begin position="37"/>
        <end position="168"/>
    </location>
</feature>
<keyword evidence="4 9" id="KW-0997">Cell inner membrane</keyword>
<feature type="transmembrane region" description="Helical" evidence="9">
    <location>
        <begin position="141"/>
        <end position="164"/>
    </location>
</feature>
<keyword evidence="12" id="KW-1185">Reference proteome</keyword>
<keyword evidence="6 9" id="KW-1133">Transmembrane helix</keyword>
<dbReference type="PANTHER" id="PTHR35011">
    <property type="entry name" value="2,3-DIKETO-L-GULONATE TRAP TRANSPORTER SMALL PERMEASE PROTEIN YIAM"/>
    <property type="match status" value="1"/>
</dbReference>
<name>A0A0M7ABL3_9HYPH</name>
<evidence type="ECO:0000256" key="4">
    <source>
        <dbReference type="ARBA" id="ARBA00022519"/>
    </source>
</evidence>
<evidence type="ECO:0000256" key="9">
    <source>
        <dbReference type="RuleBase" id="RU369079"/>
    </source>
</evidence>
<dbReference type="Proteomes" id="UP000053235">
    <property type="component" value="Unassembled WGS sequence"/>
</dbReference>
<dbReference type="InterPro" id="IPR055348">
    <property type="entry name" value="DctQ"/>
</dbReference>
<comment type="similarity">
    <text evidence="8 9">Belongs to the TRAP transporter small permease family.</text>
</comment>
<evidence type="ECO:0000256" key="2">
    <source>
        <dbReference type="ARBA" id="ARBA00022448"/>
    </source>
</evidence>
<dbReference type="AlphaFoldDB" id="A0A0M7ABL3"/>
<dbReference type="GO" id="GO:0015740">
    <property type="term" value="P:C4-dicarboxylate transport"/>
    <property type="evidence" value="ECO:0007669"/>
    <property type="project" value="TreeGrafter"/>
</dbReference>
<keyword evidence="2 9" id="KW-0813">Transport</keyword>
<comment type="subunit">
    <text evidence="9">The complex comprises the extracytoplasmic solute receptor protein and the two transmembrane proteins.</text>
</comment>
<sequence>MIVTNVSEKPTAGRTSRVRPVINAVLGGACLVVLFALIGLTCVDVVARYLFNSPVTGAYELTELLLATLIFLALPLTTLAGEHIEVELLDGAKSQFLKRFGTLIAGICTTGIFILIAMELTEHAEKLQRRGQVTDSLEIPLYLIGWLGAASFSVSAIAAAVFFYSRFRKEA</sequence>
<dbReference type="PANTHER" id="PTHR35011:SF10">
    <property type="entry name" value="TRAP TRANSPORTER SMALL PERMEASE PROTEIN"/>
    <property type="match status" value="1"/>
</dbReference>
<gene>
    <name evidence="11" type="ORF">LAX5112_02725</name>
</gene>
<proteinExistence type="inferred from homology"/>
<dbReference type="STRING" id="388408.LAX5112_02725"/>
<feature type="transmembrane region" description="Helical" evidence="9">
    <location>
        <begin position="100"/>
        <end position="121"/>
    </location>
</feature>
<reference evidence="12" key="1">
    <citation type="submission" date="2015-07" db="EMBL/GenBank/DDBJ databases">
        <authorList>
            <person name="Rodrigo-Torres Lidia"/>
            <person name="Arahal R.David."/>
        </authorList>
    </citation>
    <scope>NUCLEOTIDE SEQUENCE [LARGE SCALE GENOMIC DNA]</scope>
    <source>
        <strain evidence="12">CECT 5112</strain>
    </source>
</reference>
<evidence type="ECO:0000313" key="12">
    <source>
        <dbReference type="Proteomes" id="UP000053235"/>
    </source>
</evidence>
<dbReference type="Pfam" id="PF04290">
    <property type="entry name" value="DctQ"/>
    <property type="match status" value="1"/>
</dbReference>
<dbReference type="GO" id="GO:0005886">
    <property type="term" value="C:plasma membrane"/>
    <property type="evidence" value="ECO:0007669"/>
    <property type="project" value="UniProtKB-SubCell"/>
</dbReference>
<evidence type="ECO:0000256" key="8">
    <source>
        <dbReference type="ARBA" id="ARBA00038436"/>
    </source>
</evidence>
<organism evidence="11 12">
    <name type="scientific">Roseibium alexandrii</name>
    <dbReference type="NCBI Taxonomy" id="388408"/>
    <lineage>
        <taxon>Bacteria</taxon>
        <taxon>Pseudomonadati</taxon>
        <taxon>Pseudomonadota</taxon>
        <taxon>Alphaproteobacteria</taxon>
        <taxon>Hyphomicrobiales</taxon>
        <taxon>Stappiaceae</taxon>
        <taxon>Roseibium</taxon>
    </lineage>
</organism>
<evidence type="ECO:0000313" key="11">
    <source>
        <dbReference type="EMBL" id="CTQ71123.1"/>
    </source>
</evidence>
<evidence type="ECO:0000256" key="5">
    <source>
        <dbReference type="ARBA" id="ARBA00022692"/>
    </source>
</evidence>
<evidence type="ECO:0000259" key="10">
    <source>
        <dbReference type="Pfam" id="PF04290"/>
    </source>
</evidence>
<protein>
    <recommendedName>
        <fullName evidence="9">TRAP transporter small permease protein</fullName>
    </recommendedName>
</protein>
<feature type="transmembrane region" description="Helical" evidence="9">
    <location>
        <begin position="61"/>
        <end position="80"/>
    </location>
</feature>
<dbReference type="OrthoDB" id="2877624at2"/>
<comment type="subcellular location">
    <subcellularLocation>
        <location evidence="1 9">Cell inner membrane</location>
        <topology evidence="1 9">Multi-pass membrane protein</topology>
    </subcellularLocation>
</comment>
<evidence type="ECO:0000256" key="7">
    <source>
        <dbReference type="ARBA" id="ARBA00023136"/>
    </source>
</evidence>
<evidence type="ECO:0000256" key="6">
    <source>
        <dbReference type="ARBA" id="ARBA00022989"/>
    </source>
</evidence>
<keyword evidence="5 9" id="KW-0812">Transmembrane</keyword>
<dbReference type="EMBL" id="CXWD01000009">
    <property type="protein sequence ID" value="CTQ71123.1"/>
    <property type="molecule type" value="Genomic_DNA"/>
</dbReference>
<feature type="transmembrane region" description="Helical" evidence="9">
    <location>
        <begin position="21"/>
        <end position="41"/>
    </location>
</feature>
<keyword evidence="3" id="KW-1003">Cell membrane</keyword>
<comment type="function">
    <text evidence="9">Part of the tripartite ATP-independent periplasmic (TRAP) transport system.</text>
</comment>
<evidence type="ECO:0000256" key="1">
    <source>
        <dbReference type="ARBA" id="ARBA00004429"/>
    </source>
</evidence>
<accession>A0A0M7ABL3</accession>
<evidence type="ECO:0000256" key="3">
    <source>
        <dbReference type="ARBA" id="ARBA00022475"/>
    </source>
</evidence>
<dbReference type="InterPro" id="IPR007387">
    <property type="entry name" value="TRAP_DctQ"/>
</dbReference>
<dbReference type="GO" id="GO:0022857">
    <property type="term" value="F:transmembrane transporter activity"/>
    <property type="evidence" value="ECO:0007669"/>
    <property type="project" value="UniProtKB-UniRule"/>
</dbReference>
<keyword evidence="7 9" id="KW-0472">Membrane</keyword>